<feature type="compositionally biased region" description="Polar residues" evidence="1">
    <location>
        <begin position="14"/>
        <end position="25"/>
    </location>
</feature>
<dbReference type="PANTHER" id="PTHR10504:SF131">
    <property type="entry name" value="BPI2 DOMAIN-CONTAINING PROTEIN"/>
    <property type="match status" value="1"/>
</dbReference>
<sequence>MNPFRFLASHDSNESPSDTDTTADNGITQVYSIEGVNKFIADMIPRIESDMESVKISDIDTVLDLGITTVDLTISDMACSEMAIGSTTMSTLAPTQQFQAVLDHVDINLSFSWAFQEQSFPFVSDHGTGTGPAFNTDCGTLEFSMDQCVFDFGDIDIHLSGGASALYNAVLNTLIGLFQDLFTEQLDQLLSSAFLQSLNSLASSEKPYLNLDDDLRADFRFVEPGLVIEDSFINVLLTGYGYPKSAGPTWQKRLDDGLVPGDMDGRVNDEDIQFEVSRSVYESILDAGIASGVLGGSIDPRLVGDPLALSLLTTSTLAAVCPGLYEAYPEGEVYLELVPSAEVVPSMTVMASAAYLNITGTVSV</sequence>
<dbReference type="SUPFAM" id="SSF55394">
    <property type="entry name" value="Bactericidal permeability-increasing protein, BPI"/>
    <property type="match status" value="2"/>
</dbReference>
<dbReference type="Proteomes" id="UP000265618">
    <property type="component" value="Unassembled WGS sequence"/>
</dbReference>
<feature type="non-terminal residue" evidence="3">
    <location>
        <position position="364"/>
    </location>
</feature>
<reference evidence="3 4" key="1">
    <citation type="journal article" date="2018" name="PLoS ONE">
        <title>The draft genome of Kipferlia bialata reveals reductive genome evolution in fornicate parasites.</title>
        <authorList>
            <person name="Tanifuji G."/>
            <person name="Takabayashi S."/>
            <person name="Kume K."/>
            <person name="Takagi M."/>
            <person name="Nakayama T."/>
            <person name="Kamikawa R."/>
            <person name="Inagaki Y."/>
            <person name="Hashimoto T."/>
        </authorList>
    </citation>
    <scope>NUCLEOTIDE SEQUENCE [LARGE SCALE GENOMIC DNA]</scope>
    <source>
        <strain evidence="3">NY0173</strain>
    </source>
</reference>
<dbReference type="Gene3D" id="3.15.10.10">
    <property type="entry name" value="Bactericidal permeability-increasing protein, domain 1"/>
    <property type="match status" value="1"/>
</dbReference>
<dbReference type="InterPro" id="IPR032942">
    <property type="entry name" value="BPI/LBP/Plunc"/>
</dbReference>
<evidence type="ECO:0000313" key="3">
    <source>
        <dbReference type="EMBL" id="GIQ87537.1"/>
    </source>
</evidence>
<name>A0A9K3GLP6_9EUKA</name>
<dbReference type="Gene3D" id="3.15.20.10">
    <property type="entry name" value="Bactericidal permeability-increasing protein, domain 2"/>
    <property type="match status" value="1"/>
</dbReference>
<dbReference type="PANTHER" id="PTHR10504">
    <property type="entry name" value="BACTERICIDAL PERMEABILITY-INCREASING BPI PROTEIN-RELATED"/>
    <property type="match status" value="1"/>
</dbReference>
<protein>
    <recommendedName>
        <fullName evidence="2">Lipid-binding serum glycoprotein N-terminal domain-containing protein</fullName>
    </recommendedName>
</protein>
<proteinExistence type="predicted"/>
<gene>
    <name evidence="3" type="ORF">KIPB_009591</name>
</gene>
<comment type="caution">
    <text evidence="3">The sequence shown here is derived from an EMBL/GenBank/DDBJ whole genome shotgun (WGS) entry which is preliminary data.</text>
</comment>
<keyword evidence="4" id="KW-1185">Reference proteome</keyword>
<accession>A0A9K3GLP6</accession>
<feature type="region of interest" description="Disordered" evidence="1">
    <location>
        <begin position="1"/>
        <end position="25"/>
    </location>
</feature>
<dbReference type="OrthoDB" id="10255543at2759"/>
<dbReference type="InterPro" id="IPR017942">
    <property type="entry name" value="Lipid-bd_serum_glycop_N"/>
</dbReference>
<dbReference type="AlphaFoldDB" id="A0A9K3GLP6"/>
<dbReference type="GO" id="GO:0008289">
    <property type="term" value="F:lipid binding"/>
    <property type="evidence" value="ECO:0007669"/>
    <property type="project" value="InterPro"/>
</dbReference>
<dbReference type="EMBL" id="BDIP01003305">
    <property type="protein sequence ID" value="GIQ87537.1"/>
    <property type="molecule type" value="Genomic_DNA"/>
</dbReference>
<feature type="domain" description="Lipid-binding serum glycoprotein N-terminal" evidence="2">
    <location>
        <begin position="46"/>
        <end position="196"/>
    </location>
</feature>
<dbReference type="Pfam" id="PF01273">
    <property type="entry name" value="LBP_BPI_CETP"/>
    <property type="match status" value="1"/>
</dbReference>
<evidence type="ECO:0000256" key="1">
    <source>
        <dbReference type="SAM" id="MobiDB-lite"/>
    </source>
</evidence>
<dbReference type="InterPro" id="IPR017943">
    <property type="entry name" value="Bactericidal_perm-incr_a/b_dom"/>
</dbReference>
<evidence type="ECO:0000313" key="4">
    <source>
        <dbReference type="Proteomes" id="UP000265618"/>
    </source>
</evidence>
<organism evidence="3 4">
    <name type="scientific">Kipferlia bialata</name>
    <dbReference type="NCBI Taxonomy" id="797122"/>
    <lineage>
        <taxon>Eukaryota</taxon>
        <taxon>Metamonada</taxon>
        <taxon>Carpediemonas-like organisms</taxon>
        <taxon>Kipferlia</taxon>
    </lineage>
</organism>
<evidence type="ECO:0000259" key="2">
    <source>
        <dbReference type="Pfam" id="PF01273"/>
    </source>
</evidence>